<feature type="domain" description="Reverse transcriptase/retrotransposon-derived protein RNase H-like" evidence="2">
    <location>
        <begin position="75"/>
        <end position="165"/>
    </location>
</feature>
<sequence>MTSHSLLPSRDEVFKEIKDVGEDAAITSLHLCQGDMDLPPLYFHACLEEQVREEKLPPHHACDHHIKLEGLLPPEALSKFQLLKAAFTTNPILSHFNPYLPAIVETEASDYALGAVQSQVNGSEKPAISFDSGKLLPAELNYEIHDREILGIVWALKHWRAFLLSLSHSFEFLTDHSSLK</sequence>
<dbReference type="Pfam" id="PF17919">
    <property type="entry name" value="RT_RNaseH_2"/>
    <property type="match status" value="1"/>
</dbReference>
<dbReference type="AlphaFoldDB" id="A0A9Q3BN24"/>
<evidence type="ECO:0000313" key="3">
    <source>
        <dbReference type="EMBL" id="MBW0468050.1"/>
    </source>
</evidence>
<dbReference type="EMBL" id="AVOT02001757">
    <property type="protein sequence ID" value="MBW0468050.1"/>
    <property type="molecule type" value="Genomic_DNA"/>
</dbReference>
<dbReference type="PANTHER" id="PTHR37984">
    <property type="entry name" value="PROTEIN CBG26694"/>
    <property type="match status" value="1"/>
</dbReference>
<evidence type="ECO:0000259" key="2">
    <source>
        <dbReference type="Pfam" id="PF17919"/>
    </source>
</evidence>
<accession>A0A9Q3BN24</accession>
<keyword evidence="1" id="KW-0511">Multifunctional enzyme</keyword>
<dbReference type="InterPro" id="IPR043502">
    <property type="entry name" value="DNA/RNA_pol_sf"/>
</dbReference>
<dbReference type="Proteomes" id="UP000765509">
    <property type="component" value="Unassembled WGS sequence"/>
</dbReference>
<reference evidence="3" key="1">
    <citation type="submission" date="2021-03" db="EMBL/GenBank/DDBJ databases">
        <title>Draft genome sequence of rust myrtle Austropuccinia psidii MF-1, a brazilian biotype.</title>
        <authorList>
            <person name="Quecine M.C."/>
            <person name="Pachon D.M.R."/>
            <person name="Bonatelli M.L."/>
            <person name="Correr F.H."/>
            <person name="Franceschini L.M."/>
            <person name="Leite T.F."/>
            <person name="Margarido G.R.A."/>
            <person name="Almeida C.A."/>
            <person name="Ferrarezi J.A."/>
            <person name="Labate C.A."/>
        </authorList>
    </citation>
    <scope>NUCLEOTIDE SEQUENCE</scope>
    <source>
        <strain evidence="3">MF-1</strain>
    </source>
</reference>
<dbReference type="GO" id="GO:0003824">
    <property type="term" value="F:catalytic activity"/>
    <property type="evidence" value="ECO:0007669"/>
    <property type="project" value="UniProtKB-KW"/>
</dbReference>
<dbReference type="SUPFAM" id="SSF56672">
    <property type="entry name" value="DNA/RNA polymerases"/>
    <property type="match status" value="1"/>
</dbReference>
<organism evidence="3 4">
    <name type="scientific">Austropuccinia psidii MF-1</name>
    <dbReference type="NCBI Taxonomy" id="1389203"/>
    <lineage>
        <taxon>Eukaryota</taxon>
        <taxon>Fungi</taxon>
        <taxon>Dikarya</taxon>
        <taxon>Basidiomycota</taxon>
        <taxon>Pucciniomycotina</taxon>
        <taxon>Pucciniomycetes</taxon>
        <taxon>Pucciniales</taxon>
        <taxon>Sphaerophragmiaceae</taxon>
        <taxon>Austropuccinia</taxon>
    </lineage>
</organism>
<keyword evidence="4" id="KW-1185">Reference proteome</keyword>
<gene>
    <name evidence="3" type="ORF">O181_007765</name>
</gene>
<evidence type="ECO:0000256" key="1">
    <source>
        <dbReference type="ARBA" id="ARBA00023268"/>
    </source>
</evidence>
<dbReference type="CDD" id="cd09274">
    <property type="entry name" value="RNase_HI_RT_Ty3"/>
    <property type="match status" value="1"/>
</dbReference>
<comment type="caution">
    <text evidence="3">The sequence shown here is derived from an EMBL/GenBank/DDBJ whole genome shotgun (WGS) entry which is preliminary data.</text>
</comment>
<protein>
    <recommendedName>
        <fullName evidence="2">Reverse transcriptase/retrotransposon-derived protein RNase H-like domain-containing protein</fullName>
    </recommendedName>
</protein>
<dbReference type="InterPro" id="IPR050951">
    <property type="entry name" value="Retrovirus_Pol_polyprotein"/>
</dbReference>
<dbReference type="PANTHER" id="PTHR37984:SF5">
    <property type="entry name" value="PROTEIN NYNRIN-LIKE"/>
    <property type="match status" value="1"/>
</dbReference>
<dbReference type="InterPro" id="IPR041577">
    <property type="entry name" value="RT_RNaseH_2"/>
</dbReference>
<evidence type="ECO:0000313" key="4">
    <source>
        <dbReference type="Proteomes" id="UP000765509"/>
    </source>
</evidence>
<proteinExistence type="predicted"/>
<name>A0A9Q3BN24_9BASI</name>